<reference evidence="1 2" key="1">
    <citation type="submission" date="2014-02" db="EMBL/GenBank/DDBJ databases">
        <title>Expanding our view of genomic diversity in Candidatus Accumulibacter clades.</title>
        <authorList>
            <person name="Skennerton C.T."/>
            <person name="Barr J.J."/>
            <person name="Slater F.R."/>
            <person name="Bond P.L."/>
            <person name="Tyson G.W."/>
        </authorList>
    </citation>
    <scope>NUCLEOTIDE SEQUENCE [LARGE SCALE GENOMIC DNA]</scope>
    <source>
        <strain evidence="2">BA-91</strain>
    </source>
</reference>
<sequence length="113" mass="12727">MSKSVQPSLRFFYPEALHIRTLQFLDTLEQAEDPTRHANALGDLVVELTDIGMDYYFLKPLEQAGVGFVLRQSANLGMAGAVRVIGPVIRKIIARLDHSQLLTISAYLRQLMR</sequence>
<organism evidence="1 2">
    <name type="scientific">Candidatus Accumulibacter phosphatis</name>
    <dbReference type="NCBI Taxonomy" id="327160"/>
    <lineage>
        <taxon>Bacteria</taxon>
        <taxon>Pseudomonadati</taxon>
        <taxon>Pseudomonadota</taxon>
        <taxon>Betaproteobacteria</taxon>
        <taxon>Candidatus Accumulibacter</taxon>
    </lineage>
</organism>
<protein>
    <submittedName>
        <fullName evidence="1">Uncharacterized protein</fullName>
    </submittedName>
</protein>
<gene>
    <name evidence="1" type="ORF">AW09_004284</name>
</gene>
<comment type="caution">
    <text evidence="1">The sequence shown here is derived from an EMBL/GenBank/DDBJ whole genome shotgun (WGS) entry which is preliminary data.</text>
</comment>
<name>A0A080LR39_9PROT</name>
<evidence type="ECO:0000313" key="2">
    <source>
        <dbReference type="Proteomes" id="UP000020077"/>
    </source>
</evidence>
<evidence type="ECO:0000313" key="1">
    <source>
        <dbReference type="EMBL" id="KFB70621.1"/>
    </source>
</evidence>
<accession>A0A080LR39</accession>
<dbReference type="AlphaFoldDB" id="A0A080LR39"/>
<dbReference type="EMBL" id="JDVG02000672">
    <property type="protein sequence ID" value="KFB70621.1"/>
    <property type="molecule type" value="Genomic_DNA"/>
</dbReference>
<dbReference type="Proteomes" id="UP000020077">
    <property type="component" value="Unassembled WGS sequence"/>
</dbReference>
<proteinExistence type="predicted"/>